<dbReference type="PANTHER" id="PTHR12934:SF11">
    <property type="entry name" value="LARGE RIBOSOMAL SUBUNIT PROTEIN UL15M"/>
    <property type="match status" value="1"/>
</dbReference>
<accession>A0ABD1RDZ0</accession>
<proteinExistence type="inferred from homology"/>
<dbReference type="AlphaFoldDB" id="A0ABD1RDZ0"/>
<dbReference type="EMBL" id="JBFOLK010000009">
    <property type="protein sequence ID" value="KAL2486647.1"/>
    <property type="molecule type" value="Genomic_DNA"/>
</dbReference>
<keyword evidence="2" id="KW-0687">Ribonucleoprotein</keyword>
<comment type="similarity">
    <text evidence="1">Belongs to the universal ribosomal protein uL15 family.</text>
</comment>
<name>A0ABD1RDZ0_9LAMI</name>
<comment type="caution">
    <text evidence="2">The sequence shown here is derived from an EMBL/GenBank/DDBJ whole genome shotgun (WGS) entry which is preliminary data.</text>
</comment>
<keyword evidence="2" id="KW-0689">Ribosomal protein</keyword>
<sequence length="114" mass="12530">MVSSLALDLDVDLEKGKALQSSFLNFSSKYSTVPHINLSAALDTVNDISIEVASGSRVTVRVKAAIEVAGGSVRRVYYNKLGFRALLELECFEKKARLLPKASLEEILQVILWC</sequence>
<dbReference type="Proteomes" id="UP001604336">
    <property type="component" value="Unassembled WGS sequence"/>
</dbReference>
<evidence type="ECO:0000313" key="2">
    <source>
        <dbReference type="EMBL" id="KAL2486647.1"/>
    </source>
</evidence>
<reference evidence="3" key="1">
    <citation type="submission" date="2024-07" db="EMBL/GenBank/DDBJ databases">
        <title>Two chromosome-level genome assemblies of Korean endemic species Abeliophyllum distichum and Forsythia ovata (Oleaceae).</title>
        <authorList>
            <person name="Jang H."/>
        </authorList>
    </citation>
    <scope>NUCLEOTIDE SEQUENCE [LARGE SCALE GENOMIC DNA]</scope>
</reference>
<dbReference type="InterPro" id="IPR005749">
    <property type="entry name" value="Ribosomal_uL15_bac-type"/>
</dbReference>
<organism evidence="2 3">
    <name type="scientific">Abeliophyllum distichum</name>
    <dbReference type="NCBI Taxonomy" id="126358"/>
    <lineage>
        <taxon>Eukaryota</taxon>
        <taxon>Viridiplantae</taxon>
        <taxon>Streptophyta</taxon>
        <taxon>Embryophyta</taxon>
        <taxon>Tracheophyta</taxon>
        <taxon>Spermatophyta</taxon>
        <taxon>Magnoliopsida</taxon>
        <taxon>eudicotyledons</taxon>
        <taxon>Gunneridae</taxon>
        <taxon>Pentapetalae</taxon>
        <taxon>asterids</taxon>
        <taxon>lamiids</taxon>
        <taxon>Lamiales</taxon>
        <taxon>Oleaceae</taxon>
        <taxon>Forsythieae</taxon>
        <taxon>Abeliophyllum</taxon>
    </lineage>
</organism>
<evidence type="ECO:0000313" key="3">
    <source>
        <dbReference type="Proteomes" id="UP001604336"/>
    </source>
</evidence>
<protein>
    <submittedName>
        <fullName evidence="2">Ribosomal protein L18e/L15P</fullName>
    </submittedName>
</protein>
<evidence type="ECO:0000256" key="1">
    <source>
        <dbReference type="ARBA" id="ARBA00007320"/>
    </source>
</evidence>
<gene>
    <name evidence="2" type="ORF">Adt_31403</name>
</gene>
<dbReference type="GO" id="GO:0005840">
    <property type="term" value="C:ribosome"/>
    <property type="evidence" value="ECO:0007669"/>
    <property type="project" value="UniProtKB-KW"/>
</dbReference>
<dbReference type="PANTHER" id="PTHR12934">
    <property type="entry name" value="50S RIBOSOMAL PROTEIN L15"/>
    <property type="match status" value="1"/>
</dbReference>
<keyword evidence="3" id="KW-1185">Reference proteome</keyword>